<sequence>MERVLELRDLVLHHFNFGRLLHDLLLRMEQRRPDRHLHRMANHRSTHPCHRILHVGACLRLSDLGRHLLVGIEAGRHQGRLLHRMAEPGRPHRHRCFSRLRGCDLLRLQHFEVQRVVGCGLFARACLRHLPRHPAPHGTREHLLEPPACCLQQHLSVVACCRCRDRRHHPCLLPEGGGNPLGRHGCVHRSCEQHLRTSRKHGWCTERRRNERPGLLVLRPAPRLPSYPVHDHRVRRLRSSLGRDARSR</sequence>
<proteinExistence type="predicted"/>
<protein>
    <submittedName>
        <fullName evidence="1">Unannotated protein</fullName>
    </submittedName>
</protein>
<dbReference type="AlphaFoldDB" id="A0A6J7IBS5"/>
<dbReference type="EMBL" id="CAFBNB010000089">
    <property type="protein sequence ID" value="CAB4928568.1"/>
    <property type="molecule type" value="Genomic_DNA"/>
</dbReference>
<accession>A0A6J7IBS5</accession>
<organism evidence="1">
    <name type="scientific">freshwater metagenome</name>
    <dbReference type="NCBI Taxonomy" id="449393"/>
    <lineage>
        <taxon>unclassified sequences</taxon>
        <taxon>metagenomes</taxon>
        <taxon>ecological metagenomes</taxon>
    </lineage>
</organism>
<reference evidence="1" key="1">
    <citation type="submission" date="2020-05" db="EMBL/GenBank/DDBJ databases">
        <authorList>
            <person name="Chiriac C."/>
            <person name="Salcher M."/>
            <person name="Ghai R."/>
            <person name="Kavagutti S V."/>
        </authorList>
    </citation>
    <scope>NUCLEOTIDE SEQUENCE</scope>
</reference>
<name>A0A6J7IBS5_9ZZZZ</name>
<gene>
    <name evidence="1" type="ORF">UFOPK3720_00598</name>
</gene>
<evidence type="ECO:0000313" key="1">
    <source>
        <dbReference type="EMBL" id="CAB4928568.1"/>
    </source>
</evidence>